<proteinExistence type="predicted"/>
<sequence length="80" mass="9587">MKKEVNKERLQEVRRKTLSAKPLSFFEQHSDYCELNRYTSDGVFVDTLGCFDENMLTLYNSQFADKTVYGEVYLYDLYKY</sequence>
<dbReference type="AlphaFoldDB" id="A0A642KI37"/>
<protein>
    <submittedName>
        <fullName evidence="1">Uncharacterized protein</fullName>
    </submittedName>
</protein>
<evidence type="ECO:0000313" key="2">
    <source>
        <dbReference type="Proteomes" id="UP000436803"/>
    </source>
</evidence>
<evidence type="ECO:0000313" key="1">
    <source>
        <dbReference type="EMBL" id="KAA5167212.1"/>
    </source>
</evidence>
<dbReference type="Proteomes" id="UP000436803">
    <property type="component" value="Unassembled WGS sequence"/>
</dbReference>
<gene>
    <name evidence="1" type="ORF">F2Z29_23205</name>
</gene>
<comment type="caution">
    <text evidence="1">The sequence shown here is derived from an EMBL/GenBank/DDBJ whole genome shotgun (WGS) entry which is preliminary data.</text>
</comment>
<organism evidence="1 2">
    <name type="scientific">Bacteroides fragilis</name>
    <dbReference type="NCBI Taxonomy" id="817"/>
    <lineage>
        <taxon>Bacteria</taxon>
        <taxon>Pseudomonadati</taxon>
        <taxon>Bacteroidota</taxon>
        <taxon>Bacteroidia</taxon>
        <taxon>Bacteroidales</taxon>
        <taxon>Bacteroidaceae</taxon>
        <taxon>Bacteroides</taxon>
    </lineage>
</organism>
<name>A0A642KI37_BACFG</name>
<dbReference type="EMBL" id="VWAW01000034">
    <property type="protein sequence ID" value="KAA5167212.1"/>
    <property type="molecule type" value="Genomic_DNA"/>
</dbReference>
<accession>A0A642KI37</accession>
<reference evidence="1 2" key="1">
    <citation type="journal article" date="2019" name="Nat. Med.">
        <title>A library of human gut bacterial isolates paired with longitudinal multiomics data enables mechanistic microbiome research.</title>
        <authorList>
            <person name="Poyet M."/>
            <person name="Groussin M."/>
            <person name="Gibbons S.M."/>
            <person name="Avila-Pacheco J."/>
            <person name="Jiang X."/>
            <person name="Kearney S.M."/>
            <person name="Perrotta A.R."/>
            <person name="Berdy B."/>
            <person name="Zhao S."/>
            <person name="Lieberman T.D."/>
            <person name="Swanson P.K."/>
            <person name="Smith M."/>
            <person name="Roesemann S."/>
            <person name="Alexander J.E."/>
            <person name="Rich S.A."/>
            <person name="Livny J."/>
            <person name="Vlamakis H."/>
            <person name="Clish C."/>
            <person name="Bullock K."/>
            <person name="Deik A."/>
            <person name="Scott J."/>
            <person name="Pierce K.A."/>
            <person name="Xavier R.J."/>
            <person name="Alm E.J."/>
        </authorList>
    </citation>
    <scope>NUCLEOTIDE SEQUENCE [LARGE SCALE GENOMIC DNA]</scope>
    <source>
        <strain evidence="1 2">BIOML-A7</strain>
    </source>
</reference>